<gene>
    <name evidence="1" type="ORF">SAMN05421630_101528</name>
</gene>
<accession>A0A1G6J357</accession>
<keyword evidence="2" id="KW-1185">Reference proteome</keyword>
<evidence type="ECO:0000313" key="2">
    <source>
        <dbReference type="Proteomes" id="UP000199494"/>
    </source>
</evidence>
<reference evidence="1 2" key="1">
    <citation type="submission" date="2016-10" db="EMBL/GenBank/DDBJ databases">
        <authorList>
            <person name="de Groot N.N."/>
        </authorList>
    </citation>
    <scope>NUCLEOTIDE SEQUENCE [LARGE SCALE GENOMIC DNA]</scope>
    <source>
        <strain evidence="1 2">CGMCC 4.5506</strain>
    </source>
</reference>
<proteinExistence type="predicted"/>
<dbReference type="EMBL" id="FMZE01000001">
    <property type="protein sequence ID" value="SDC13110.1"/>
    <property type="molecule type" value="Genomic_DNA"/>
</dbReference>
<dbReference type="AlphaFoldDB" id="A0A1G6J357"/>
<sequence length="55" mass="5904">MSPGLKKILIFGVVALVLFLLISRPNESADAVQTALGWLRDGAEAIVTFVQSLFS</sequence>
<dbReference type="STRING" id="530584.SAMN05421630_101528"/>
<organism evidence="1 2">
    <name type="scientific">Prauserella marina</name>
    <dbReference type="NCBI Taxonomy" id="530584"/>
    <lineage>
        <taxon>Bacteria</taxon>
        <taxon>Bacillati</taxon>
        <taxon>Actinomycetota</taxon>
        <taxon>Actinomycetes</taxon>
        <taxon>Pseudonocardiales</taxon>
        <taxon>Pseudonocardiaceae</taxon>
        <taxon>Prauserella</taxon>
    </lineage>
</organism>
<dbReference type="Proteomes" id="UP000199494">
    <property type="component" value="Unassembled WGS sequence"/>
</dbReference>
<dbReference type="RefSeq" id="WP_170140041.1">
    <property type="nucleotide sequence ID" value="NZ_CP016353.1"/>
</dbReference>
<evidence type="ECO:0000313" key="1">
    <source>
        <dbReference type="EMBL" id="SDC13110.1"/>
    </source>
</evidence>
<protein>
    <submittedName>
        <fullName evidence="1">Uncharacterized protein</fullName>
    </submittedName>
</protein>
<name>A0A1G6J357_9PSEU</name>